<name>A0A2H5QLH9_CITUN</name>
<feature type="non-terminal residue" evidence="2">
    <location>
        <position position="1"/>
    </location>
</feature>
<keyword evidence="1" id="KW-0472">Membrane</keyword>
<evidence type="ECO:0000256" key="1">
    <source>
        <dbReference type="SAM" id="Phobius"/>
    </source>
</evidence>
<feature type="transmembrane region" description="Helical" evidence="1">
    <location>
        <begin position="21"/>
        <end position="42"/>
    </location>
</feature>
<protein>
    <submittedName>
        <fullName evidence="2">Uncharacterized protein</fullName>
    </submittedName>
</protein>
<reference evidence="2 3" key="1">
    <citation type="journal article" date="2017" name="Front. Genet.">
        <title>Draft sequencing of the heterozygous diploid genome of Satsuma (Citrus unshiu Marc.) using a hybrid assembly approach.</title>
        <authorList>
            <person name="Shimizu T."/>
            <person name="Tanizawa Y."/>
            <person name="Mochizuki T."/>
            <person name="Nagasaki H."/>
            <person name="Yoshioka T."/>
            <person name="Toyoda A."/>
            <person name="Fujiyama A."/>
            <person name="Kaminuma E."/>
            <person name="Nakamura Y."/>
        </authorList>
    </citation>
    <scope>NUCLEOTIDE SEQUENCE [LARGE SCALE GENOMIC DNA]</scope>
    <source>
        <strain evidence="3">cv. Miyagawa wase</strain>
    </source>
</reference>
<sequence length="49" mass="5518">HNTEHKAEKQNSASSLENPDLAHNVVLIYLFIFFASLSRVYVDLGSLDN</sequence>
<accession>A0A2H5QLH9</accession>
<dbReference type="AlphaFoldDB" id="A0A2H5QLH9"/>
<keyword evidence="3" id="KW-1185">Reference proteome</keyword>
<keyword evidence="1" id="KW-0812">Transmembrane</keyword>
<evidence type="ECO:0000313" key="3">
    <source>
        <dbReference type="Proteomes" id="UP000236630"/>
    </source>
</evidence>
<comment type="caution">
    <text evidence="2">The sequence shown here is derived from an EMBL/GenBank/DDBJ whole genome shotgun (WGS) entry which is preliminary data.</text>
</comment>
<keyword evidence="1" id="KW-1133">Transmembrane helix</keyword>
<proteinExistence type="predicted"/>
<evidence type="ECO:0000313" key="2">
    <source>
        <dbReference type="EMBL" id="GAY65486.1"/>
    </source>
</evidence>
<organism evidence="2 3">
    <name type="scientific">Citrus unshiu</name>
    <name type="common">Satsuma mandarin</name>
    <name type="synonym">Citrus nobilis var. unshiu</name>
    <dbReference type="NCBI Taxonomy" id="55188"/>
    <lineage>
        <taxon>Eukaryota</taxon>
        <taxon>Viridiplantae</taxon>
        <taxon>Streptophyta</taxon>
        <taxon>Embryophyta</taxon>
        <taxon>Tracheophyta</taxon>
        <taxon>Spermatophyta</taxon>
        <taxon>Magnoliopsida</taxon>
        <taxon>eudicotyledons</taxon>
        <taxon>Gunneridae</taxon>
        <taxon>Pentapetalae</taxon>
        <taxon>rosids</taxon>
        <taxon>malvids</taxon>
        <taxon>Sapindales</taxon>
        <taxon>Rutaceae</taxon>
        <taxon>Aurantioideae</taxon>
        <taxon>Citrus</taxon>
    </lineage>
</organism>
<dbReference type="Proteomes" id="UP000236630">
    <property type="component" value="Unassembled WGS sequence"/>
</dbReference>
<gene>
    <name evidence="2" type="ORF">CUMW_241460</name>
</gene>
<dbReference type="EMBL" id="BDQV01000487">
    <property type="protein sequence ID" value="GAY65486.1"/>
    <property type="molecule type" value="Genomic_DNA"/>
</dbReference>